<name>A0ABW3MKY6_9PSEU</name>
<accession>A0ABW3MKY6</accession>
<gene>
    <name evidence="1" type="ORF">ACFQ1S_31575</name>
</gene>
<organism evidence="1 2">
    <name type="scientific">Kibdelosporangium lantanae</name>
    <dbReference type="NCBI Taxonomy" id="1497396"/>
    <lineage>
        <taxon>Bacteria</taxon>
        <taxon>Bacillati</taxon>
        <taxon>Actinomycetota</taxon>
        <taxon>Actinomycetes</taxon>
        <taxon>Pseudonocardiales</taxon>
        <taxon>Pseudonocardiaceae</taxon>
        <taxon>Kibdelosporangium</taxon>
    </lineage>
</organism>
<protein>
    <submittedName>
        <fullName evidence="1">Uncharacterized protein</fullName>
    </submittedName>
</protein>
<dbReference type="EMBL" id="JBHTIS010002378">
    <property type="protein sequence ID" value="MFD1049750.1"/>
    <property type="molecule type" value="Genomic_DNA"/>
</dbReference>
<sequence>MPIRTDHGRNAALRQLLTWPLHSPHRLLATTTALAAASIAITIGINAVSTPPQPPPLVVSTEPPTTPRGQIIVPRSTSPAVLSDPQGVGRRFAEAWVTKTDTDSWRTHLRPMCTTEYAAAILPAIFLTKETDFWRFMFKEGPNVTLDSDIHICN</sequence>
<evidence type="ECO:0000313" key="2">
    <source>
        <dbReference type="Proteomes" id="UP001597045"/>
    </source>
</evidence>
<proteinExistence type="predicted"/>
<dbReference type="Proteomes" id="UP001597045">
    <property type="component" value="Unassembled WGS sequence"/>
</dbReference>
<comment type="caution">
    <text evidence="1">The sequence shown here is derived from an EMBL/GenBank/DDBJ whole genome shotgun (WGS) entry which is preliminary data.</text>
</comment>
<evidence type="ECO:0000313" key="1">
    <source>
        <dbReference type="EMBL" id="MFD1049750.1"/>
    </source>
</evidence>
<keyword evidence="2" id="KW-1185">Reference proteome</keyword>
<reference evidence="2" key="1">
    <citation type="journal article" date="2019" name="Int. J. Syst. Evol. Microbiol.">
        <title>The Global Catalogue of Microorganisms (GCM) 10K type strain sequencing project: providing services to taxonomists for standard genome sequencing and annotation.</title>
        <authorList>
            <consortium name="The Broad Institute Genomics Platform"/>
            <consortium name="The Broad Institute Genome Sequencing Center for Infectious Disease"/>
            <person name="Wu L."/>
            <person name="Ma J."/>
        </authorList>
    </citation>
    <scope>NUCLEOTIDE SEQUENCE [LARGE SCALE GENOMIC DNA]</scope>
    <source>
        <strain evidence="2">JCM 31486</strain>
    </source>
</reference>